<keyword evidence="6" id="KW-0963">Cytoplasm</keyword>
<evidence type="ECO:0000256" key="3">
    <source>
        <dbReference type="ARBA" id="ARBA00004845"/>
    </source>
</evidence>
<evidence type="ECO:0000259" key="9">
    <source>
        <dbReference type="Pfam" id="PF00793"/>
    </source>
</evidence>
<dbReference type="Proteomes" id="UP000320184">
    <property type="component" value="Unassembled WGS sequence"/>
</dbReference>
<proteinExistence type="inferred from homology"/>
<evidence type="ECO:0000256" key="5">
    <source>
        <dbReference type="ARBA" id="ARBA00012693"/>
    </source>
</evidence>
<dbReference type="EMBL" id="VBOT01000035">
    <property type="protein sequence ID" value="TMQ52374.1"/>
    <property type="molecule type" value="Genomic_DNA"/>
</dbReference>
<gene>
    <name evidence="10" type="ORF">E6K73_03040</name>
</gene>
<dbReference type="Pfam" id="PF00793">
    <property type="entry name" value="DAHP_synth_1"/>
    <property type="match status" value="1"/>
</dbReference>
<organism evidence="10 11">
    <name type="scientific">Eiseniibacteriota bacterium</name>
    <dbReference type="NCBI Taxonomy" id="2212470"/>
    <lineage>
        <taxon>Bacteria</taxon>
        <taxon>Candidatus Eiseniibacteriota</taxon>
    </lineage>
</organism>
<evidence type="ECO:0000256" key="8">
    <source>
        <dbReference type="ARBA" id="ARBA00049112"/>
    </source>
</evidence>
<evidence type="ECO:0000256" key="6">
    <source>
        <dbReference type="ARBA" id="ARBA00022490"/>
    </source>
</evidence>
<comment type="pathway">
    <text evidence="3">Carbohydrate biosynthesis; 3-deoxy-D-manno-octulosonate biosynthesis; 3-deoxy-D-manno-octulosonate from D-ribulose 5-phosphate: step 2/3.</text>
</comment>
<sequence length="273" mass="28989">MKRFEIGGAEVGGPRLFVLAGPCVIESAEICLEVAHHLKRACAARDLPFVFKASYRKANRSSARSFTGLGTAEGLAILARVRREVSVPILTDVHEEAEVAAAAEVADCLQIPAFLSRQTGLLLATAGTGRAVNVKKGQFLAPSDMRQVVEKLTGAGAGRILLTERGTTFGYGDLVVDFRGLVVMRELGWPVVYDATHSLQRPGGDETGGDRRFAMPMIRAAVACGADGLFFEAHPDPARALSDAATQIPLAEVPGLLDEALRVRQAVAEPTDA</sequence>
<dbReference type="GO" id="GO:0008676">
    <property type="term" value="F:3-deoxy-8-phosphooctulonate synthase activity"/>
    <property type="evidence" value="ECO:0007669"/>
    <property type="project" value="UniProtKB-EC"/>
</dbReference>
<evidence type="ECO:0000256" key="2">
    <source>
        <dbReference type="ARBA" id="ARBA00004756"/>
    </source>
</evidence>
<dbReference type="GO" id="GO:0009103">
    <property type="term" value="P:lipopolysaccharide biosynthetic process"/>
    <property type="evidence" value="ECO:0007669"/>
    <property type="project" value="UniProtKB-UniPathway"/>
</dbReference>
<dbReference type="GO" id="GO:0005737">
    <property type="term" value="C:cytoplasm"/>
    <property type="evidence" value="ECO:0007669"/>
    <property type="project" value="UniProtKB-SubCell"/>
</dbReference>
<comment type="pathway">
    <text evidence="2">Bacterial outer membrane biogenesis; lipopolysaccharide biosynthesis.</text>
</comment>
<evidence type="ECO:0000313" key="11">
    <source>
        <dbReference type="Proteomes" id="UP000320184"/>
    </source>
</evidence>
<feature type="domain" description="DAHP synthetase I/KDSA" evidence="9">
    <location>
        <begin position="13"/>
        <end position="252"/>
    </location>
</feature>
<comment type="caution">
    <text evidence="10">The sequence shown here is derived from an EMBL/GenBank/DDBJ whole genome shotgun (WGS) entry which is preliminary data.</text>
</comment>
<evidence type="ECO:0000313" key="10">
    <source>
        <dbReference type="EMBL" id="TMQ52374.1"/>
    </source>
</evidence>
<dbReference type="UniPathway" id="UPA00030"/>
<dbReference type="SUPFAM" id="SSF51569">
    <property type="entry name" value="Aldolase"/>
    <property type="match status" value="1"/>
</dbReference>
<name>A0A538SLX3_UNCEI</name>
<dbReference type="Gene3D" id="3.20.20.70">
    <property type="entry name" value="Aldolase class I"/>
    <property type="match status" value="1"/>
</dbReference>
<dbReference type="InterPro" id="IPR006218">
    <property type="entry name" value="DAHP1/KDSA"/>
</dbReference>
<comment type="similarity">
    <text evidence="4">Belongs to the KdsA family.</text>
</comment>
<comment type="catalytic activity">
    <reaction evidence="8">
        <text>D-arabinose 5-phosphate + phosphoenolpyruvate + H2O = 3-deoxy-alpha-D-manno-2-octulosonate-8-phosphate + phosphate</text>
        <dbReference type="Rhea" id="RHEA:14053"/>
        <dbReference type="ChEBI" id="CHEBI:15377"/>
        <dbReference type="ChEBI" id="CHEBI:43474"/>
        <dbReference type="ChEBI" id="CHEBI:57693"/>
        <dbReference type="ChEBI" id="CHEBI:58702"/>
        <dbReference type="ChEBI" id="CHEBI:85985"/>
        <dbReference type="EC" id="2.5.1.55"/>
    </reaction>
</comment>
<dbReference type="AlphaFoldDB" id="A0A538SLX3"/>
<evidence type="ECO:0000256" key="7">
    <source>
        <dbReference type="ARBA" id="ARBA00022679"/>
    </source>
</evidence>
<dbReference type="InterPro" id="IPR006269">
    <property type="entry name" value="KDO8P_synthase"/>
</dbReference>
<evidence type="ECO:0000256" key="1">
    <source>
        <dbReference type="ARBA" id="ARBA00004496"/>
    </source>
</evidence>
<accession>A0A538SLX3</accession>
<dbReference type="UniPathway" id="UPA00357">
    <property type="reaction ID" value="UER00474"/>
</dbReference>
<evidence type="ECO:0000256" key="4">
    <source>
        <dbReference type="ARBA" id="ARBA00010499"/>
    </source>
</evidence>
<dbReference type="InterPro" id="IPR013785">
    <property type="entry name" value="Aldolase_TIM"/>
</dbReference>
<dbReference type="NCBIfam" id="NF003543">
    <property type="entry name" value="PRK05198.1"/>
    <property type="match status" value="1"/>
</dbReference>
<dbReference type="PANTHER" id="PTHR21057">
    <property type="entry name" value="PHOSPHO-2-DEHYDRO-3-DEOXYHEPTONATE ALDOLASE"/>
    <property type="match status" value="1"/>
</dbReference>
<dbReference type="NCBIfam" id="TIGR01362">
    <property type="entry name" value="KDO8P_synth"/>
    <property type="match status" value="1"/>
</dbReference>
<comment type="subcellular location">
    <subcellularLocation>
        <location evidence="1">Cytoplasm</location>
    </subcellularLocation>
</comment>
<keyword evidence="7 10" id="KW-0808">Transferase</keyword>
<reference evidence="10 11" key="1">
    <citation type="journal article" date="2019" name="Nat. Microbiol.">
        <title>Mediterranean grassland soil C-N compound turnover is dependent on rainfall and depth, and is mediated by genomically divergent microorganisms.</title>
        <authorList>
            <person name="Diamond S."/>
            <person name="Andeer P.F."/>
            <person name="Li Z."/>
            <person name="Crits-Christoph A."/>
            <person name="Burstein D."/>
            <person name="Anantharaman K."/>
            <person name="Lane K.R."/>
            <person name="Thomas B.C."/>
            <person name="Pan C."/>
            <person name="Northen T.R."/>
            <person name="Banfield J.F."/>
        </authorList>
    </citation>
    <scope>NUCLEOTIDE SEQUENCE [LARGE SCALE GENOMIC DNA]</scope>
    <source>
        <strain evidence="10">WS_3</strain>
    </source>
</reference>
<dbReference type="EC" id="2.5.1.55" evidence="5"/>
<protein>
    <recommendedName>
        <fullName evidence="5">3-deoxy-8-phosphooctulonate synthase</fullName>
        <ecNumber evidence="5">2.5.1.55</ecNumber>
    </recommendedName>
</protein>